<dbReference type="AlphaFoldDB" id="K1RAR6"/>
<dbReference type="EMBL" id="AJWZ01011239">
    <property type="protein sequence ID" value="EKC45932.1"/>
    <property type="molecule type" value="Genomic_DNA"/>
</dbReference>
<sequence length="126" mass="14792">LEIKIHFYNLEKKLKGFFFYQSRQKNIVIDSNVNDVLERILIAHELGHAVLHTKIAMMKGFQEMEVLDGRSQDEDEANFFAAELLLEDKEVLECLSKYSSLKPLNSFMFPQHYWTINSAFCTKKEN</sequence>
<feature type="non-terminal residue" evidence="2">
    <location>
        <position position="1"/>
    </location>
</feature>
<evidence type="ECO:0000313" key="2">
    <source>
        <dbReference type="EMBL" id="EKC45932.1"/>
    </source>
</evidence>
<feature type="domain" description="IrrE N-terminal-like" evidence="1">
    <location>
        <begin position="2"/>
        <end position="98"/>
    </location>
</feature>
<proteinExistence type="predicted"/>
<organism evidence="2">
    <name type="scientific">human gut metagenome</name>
    <dbReference type="NCBI Taxonomy" id="408170"/>
    <lineage>
        <taxon>unclassified sequences</taxon>
        <taxon>metagenomes</taxon>
        <taxon>organismal metagenomes</taxon>
    </lineage>
</organism>
<dbReference type="Gene3D" id="1.10.10.2910">
    <property type="match status" value="1"/>
</dbReference>
<evidence type="ECO:0000259" key="1">
    <source>
        <dbReference type="Pfam" id="PF06114"/>
    </source>
</evidence>
<gene>
    <name evidence="2" type="ORF">OBE_16589</name>
</gene>
<dbReference type="InterPro" id="IPR010359">
    <property type="entry name" value="IrrE_HExxH"/>
</dbReference>
<protein>
    <submittedName>
        <fullName evidence="2">Protein containing DUF955</fullName>
    </submittedName>
</protein>
<name>K1RAR6_9ZZZZ</name>
<accession>K1RAR6</accession>
<reference evidence="2" key="1">
    <citation type="journal article" date="2013" name="Environ. Microbiol.">
        <title>Microbiota from the distal guts of lean and obese adolescents exhibit partial functional redundancy besides clear differences in community structure.</title>
        <authorList>
            <person name="Ferrer M."/>
            <person name="Ruiz A."/>
            <person name="Lanza F."/>
            <person name="Haange S.B."/>
            <person name="Oberbach A."/>
            <person name="Till H."/>
            <person name="Bargiela R."/>
            <person name="Campoy C."/>
            <person name="Segura M.T."/>
            <person name="Richter M."/>
            <person name="von Bergen M."/>
            <person name="Seifert J."/>
            <person name="Suarez A."/>
        </authorList>
    </citation>
    <scope>NUCLEOTIDE SEQUENCE</scope>
</reference>
<dbReference type="Pfam" id="PF06114">
    <property type="entry name" value="Peptidase_M78"/>
    <property type="match status" value="1"/>
</dbReference>
<comment type="caution">
    <text evidence="2">The sequence shown here is derived from an EMBL/GenBank/DDBJ whole genome shotgun (WGS) entry which is preliminary data.</text>
</comment>